<feature type="region of interest" description="Disordered" evidence="1">
    <location>
        <begin position="369"/>
        <end position="435"/>
    </location>
</feature>
<dbReference type="RefSeq" id="WP_193446402.1">
    <property type="nucleotide sequence ID" value="NZ_BSOQ01000043.1"/>
</dbReference>
<organism evidence="2 3">
    <name type="scientific">Rhizobium indigoferae</name>
    <dbReference type="NCBI Taxonomy" id="158891"/>
    <lineage>
        <taxon>Bacteria</taxon>
        <taxon>Pseudomonadati</taxon>
        <taxon>Pseudomonadota</taxon>
        <taxon>Alphaproteobacteria</taxon>
        <taxon>Hyphomicrobiales</taxon>
        <taxon>Rhizobiaceae</taxon>
        <taxon>Rhizobium/Agrobacterium group</taxon>
        <taxon>Rhizobium</taxon>
    </lineage>
</organism>
<accession>A0ABZ0ZKY0</accession>
<proteinExistence type="predicted"/>
<keyword evidence="3" id="KW-1185">Reference proteome</keyword>
<dbReference type="Proteomes" id="UP001322785">
    <property type="component" value="Chromosome"/>
</dbReference>
<dbReference type="EMBL" id="CP140635">
    <property type="protein sequence ID" value="WQN39520.1"/>
    <property type="molecule type" value="Genomic_DNA"/>
</dbReference>
<evidence type="ECO:0000313" key="3">
    <source>
        <dbReference type="Proteomes" id="UP001322785"/>
    </source>
</evidence>
<evidence type="ECO:0000256" key="1">
    <source>
        <dbReference type="SAM" id="MobiDB-lite"/>
    </source>
</evidence>
<sequence length="529" mass="55752">MYQMMRFSLAVEAASLALQATNALPPDANLHFVQASIIKGVEEQGGFLGLVKPMMNLADYASLQAHPYGDSSSAVLSRSLAALEYVAPGTINVLEARNAGLSDKIGFKPGKFQRFADFVTAGGGKSPLAMDVKSFSSFPELGGDPLLKPHQIRDIEGLRPQGIFSDTRIPVSLEAPANGLANFDFTTSRLITAYFGAPAPDGITNLPPDFSESPFGGRMCVGCQEAMPKVDGGAAKLPMFGSTASLTEVGGQNPPQSKRMSGPSIVETAQGDEYRDDYGGAAKEAAKDLLCSGLCDIGSVLYIVRESKKSAEKATEMAIDAFGPKSDWNEAQKKITAEGKELLKTATDTYENLPKCAFDKCRTKVDELLNGKPSVPTTPPKTEEPKSPTTEGPKIPPKAEEPKTPPKTKNASNDGLTVDPTTVPPESDCAVDQNNGRPFCGAALPADSSRQASSYFYRGSGGHFQGDLTGFKAVFVDDRAKSGQICVDASCAPVKPDDIPVDCPQGGCLPPAVPSPGVLPPSFPPSPVQ</sequence>
<gene>
    <name evidence="2" type="ORF">U5G49_004724</name>
</gene>
<reference evidence="2 3" key="1">
    <citation type="submission" date="2023-12" db="EMBL/GenBank/DDBJ databases">
        <authorList>
            <person name="Menendez E."/>
            <person name="Kaur S."/>
            <person name="Flores-Felix J.D."/>
            <person name="diCenzo G.C."/>
            <person name="Peix A."/>
            <person name="Velazquez E."/>
        </authorList>
    </citation>
    <scope>NUCLEOTIDE SEQUENCE [LARGE SCALE GENOMIC DNA]</scope>
    <source>
        <strain evidence="2 3">CIP 108029</strain>
    </source>
</reference>
<protein>
    <submittedName>
        <fullName evidence="2">Uncharacterized protein</fullName>
    </submittedName>
</protein>
<evidence type="ECO:0000313" key="2">
    <source>
        <dbReference type="EMBL" id="WQN39520.1"/>
    </source>
</evidence>
<name>A0ABZ0ZKY0_9HYPH</name>